<evidence type="ECO:0000256" key="1">
    <source>
        <dbReference type="SAM" id="MobiDB-lite"/>
    </source>
</evidence>
<name>A0A4P7NUG3_PYROR</name>
<evidence type="ECO:0000313" key="4">
    <source>
        <dbReference type="Proteomes" id="UP000294847"/>
    </source>
</evidence>
<feature type="region of interest" description="Disordered" evidence="1">
    <location>
        <begin position="25"/>
        <end position="49"/>
    </location>
</feature>
<feature type="region of interest" description="Disordered" evidence="1">
    <location>
        <begin position="176"/>
        <end position="208"/>
    </location>
</feature>
<evidence type="ECO:0000256" key="2">
    <source>
        <dbReference type="SAM" id="SignalP"/>
    </source>
</evidence>
<protein>
    <submittedName>
        <fullName evidence="3">Uncharacterized protein</fullName>
    </submittedName>
</protein>
<dbReference type="EMBL" id="CP034210">
    <property type="protein sequence ID" value="QBZ65566.1"/>
    <property type="molecule type" value="Genomic_DNA"/>
</dbReference>
<keyword evidence="2" id="KW-0732">Signal</keyword>
<dbReference type="Proteomes" id="UP000294847">
    <property type="component" value="Chromosome 7"/>
</dbReference>
<proteinExistence type="predicted"/>
<accession>A0A4P7NUG3</accession>
<feature type="region of interest" description="Disordered" evidence="1">
    <location>
        <begin position="310"/>
        <end position="384"/>
    </location>
</feature>
<organism evidence="3 4">
    <name type="scientific">Pyricularia oryzae</name>
    <name type="common">Rice blast fungus</name>
    <name type="synonym">Magnaporthe oryzae</name>
    <dbReference type="NCBI Taxonomy" id="318829"/>
    <lineage>
        <taxon>Eukaryota</taxon>
        <taxon>Fungi</taxon>
        <taxon>Dikarya</taxon>
        <taxon>Ascomycota</taxon>
        <taxon>Pezizomycotina</taxon>
        <taxon>Sordariomycetes</taxon>
        <taxon>Sordariomycetidae</taxon>
        <taxon>Magnaporthales</taxon>
        <taxon>Pyriculariaceae</taxon>
        <taxon>Pyricularia</taxon>
    </lineage>
</organism>
<feature type="region of interest" description="Disordered" evidence="1">
    <location>
        <begin position="116"/>
        <end position="157"/>
    </location>
</feature>
<sequence length="384" mass="40396">MHLAVANNLLAILISNPLGLDPVASQLGPQLGPHGPVGRTEEQHADADNGKDVVRVSVLVPAGLGRDEGHEGEERIGQEVRVPGAGPVLLLAELEVDEAGRDKGVDPGARVRVEVDDEVVGRAGGRRQQHNHRDDPVQEESGRRRAKGLGRGPEAAERQQTLLAKLLVQAGVRKADGQDVAEVGQGDKGRQSGAAGTDSKHVAEEDARHDHLGLGQFRLWDGGKVGHVGEHVEDGGTADGQGHGDGERLARVLELADHVVGVLPALEAVDDVQQRIRVRVRPAAAVAVSRLDGKGVVKVARVVDQPVAGQRGEARKDYEQQDDDLEHAQDVEQADAPLGQHDVQQDGKGDAGDGDAAGLPVVRRDLAETAGGEQDVAAKGERVS</sequence>
<feature type="compositionally biased region" description="Basic and acidic residues" evidence="1">
    <location>
        <begin position="131"/>
        <end position="143"/>
    </location>
</feature>
<gene>
    <name evidence="3" type="ORF">PoMZ_12528</name>
</gene>
<feature type="compositionally biased region" description="Basic and acidic residues" evidence="1">
    <location>
        <begin position="39"/>
        <end position="49"/>
    </location>
</feature>
<evidence type="ECO:0000313" key="3">
    <source>
        <dbReference type="EMBL" id="QBZ65566.1"/>
    </source>
</evidence>
<dbReference type="AlphaFoldDB" id="A0A4P7NUG3"/>
<feature type="compositionally biased region" description="Basic and acidic residues" evidence="1">
    <location>
        <begin position="198"/>
        <end position="208"/>
    </location>
</feature>
<feature type="chain" id="PRO_5020549363" evidence="2">
    <location>
        <begin position="26"/>
        <end position="384"/>
    </location>
</feature>
<feature type="signal peptide" evidence="2">
    <location>
        <begin position="1"/>
        <end position="25"/>
    </location>
</feature>
<reference evidence="3 4" key="1">
    <citation type="journal article" date="2019" name="Mol. Biol. Evol.">
        <title>Blast fungal genomes show frequent chromosomal changes, gene gains and losses, and effector gene turnover.</title>
        <authorList>
            <person name="Gomez Luciano L.B."/>
            <person name="Jason Tsai I."/>
            <person name="Chuma I."/>
            <person name="Tosa Y."/>
            <person name="Chen Y.H."/>
            <person name="Li J.Y."/>
            <person name="Li M.Y."/>
            <person name="Jade Lu M.Y."/>
            <person name="Nakayashiki H."/>
            <person name="Li W.H."/>
        </authorList>
    </citation>
    <scope>NUCLEOTIDE SEQUENCE [LARGE SCALE GENOMIC DNA]</scope>
    <source>
        <strain evidence="3">MZ5-1-6</strain>
    </source>
</reference>